<evidence type="ECO:0000313" key="3">
    <source>
        <dbReference type="WBParaSite" id="PEQ_0000257001-mRNA-1"/>
    </source>
</evidence>
<feature type="region of interest" description="Disordered" evidence="1">
    <location>
        <begin position="80"/>
        <end position="106"/>
    </location>
</feature>
<dbReference type="WBParaSite" id="PEQ_0000257001-mRNA-1">
    <property type="protein sequence ID" value="PEQ_0000257001-mRNA-1"/>
    <property type="gene ID" value="PEQ_0000257001"/>
</dbReference>
<evidence type="ECO:0000313" key="2">
    <source>
        <dbReference type="Proteomes" id="UP000887564"/>
    </source>
</evidence>
<reference evidence="3" key="1">
    <citation type="submission" date="2022-11" db="UniProtKB">
        <authorList>
            <consortium name="WormBaseParasite"/>
        </authorList>
    </citation>
    <scope>IDENTIFICATION</scope>
</reference>
<sequence>MRAKLVVIYEWDSSCLTLQSYHYASFFRENLCIDIEDNKYFVRQNGKHNFSQASQRFIFPCTKTAIESKESDQITITYPSLENDAPETKKQRAIAVDSQLNPEKPL</sequence>
<protein>
    <submittedName>
        <fullName evidence="3">Uncharacterized protein</fullName>
    </submittedName>
</protein>
<dbReference type="AlphaFoldDB" id="A0A914RCW2"/>
<dbReference type="Proteomes" id="UP000887564">
    <property type="component" value="Unplaced"/>
</dbReference>
<accession>A0A914RCW2</accession>
<organism evidence="2 3">
    <name type="scientific">Parascaris equorum</name>
    <name type="common">Equine roundworm</name>
    <dbReference type="NCBI Taxonomy" id="6256"/>
    <lineage>
        <taxon>Eukaryota</taxon>
        <taxon>Metazoa</taxon>
        <taxon>Ecdysozoa</taxon>
        <taxon>Nematoda</taxon>
        <taxon>Chromadorea</taxon>
        <taxon>Rhabditida</taxon>
        <taxon>Spirurina</taxon>
        <taxon>Ascaridomorpha</taxon>
        <taxon>Ascaridoidea</taxon>
        <taxon>Ascarididae</taxon>
        <taxon>Parascaris</taxon>
    </lineage>
</organism>
<name>A0A914RCW2_PAREQ</name>
<keyword evidence="2" id="KW-1185">Reference proteome</keyword>
<proteinExistence type="predicted"/>
<evidence type="ECO:0000256" key="1">
    <source>
        <dbReference type="SAM" id="MobiDB-lite"/>
    </source>
</evidence>